<dbReference type="AlphaFoldDB" id="A0A6J5DAJ8"/>
<evidence type="ECO:0000313" key="2">
    <source>
        <dbReference type="Proteomes" id="UP000494135"/>
    </source>
</evidence>
<protein>
    <submittedName>
        <fullName evidence="1">Uncharacterized protein</fullName>
    </submittedName>
</protein>
<sequence length="34" mass="3766">MTRNDTLAMDASLTFMTLRFSRLVETGDDEALSG</sequence>
<dbReference type="Proteomes" id="UP000494135">
    <property type="component" value="Unassembled WGS sequence"/>
</dbReference>
<gene>
    <name evidence="1" type="ORF">LMG29660_01266</name>
</gene>
<name>A0A6J5DAJ8_9BURK</name>
<organism evidence="1 2">
    <name type="scientific">Burkholderia puraquae</name>
    <dbReference type="NCBI Taxonomy" id="1904757"/>
    <lineage>
        <taxon>Bacteria</taxon>
        <taxon>Pseudomonadati</taxon>
        <taxon>Pseudomonadota</taxon>
        <taxon>Betaproteobacteria</taxon>
        <taxon>Burkholderiales</taxon>
        <taxon>Burkholderiaceae</taxon>
        <taxon>Burkholderia</taxon>
        <taxon>Burkholderia cepacia complex</taxon>
    </lineage>
</organism>
<accession>A0A6J5DAJ8</accession>
<evidence type="ECO:0000313" key="1">
    <source>
        <dbReference type="EMBL" id="CAB3750381.1"/>
    </source>
</evidence>
<dbReference type="EMBL" id="CADIKG010000002">
    <property type="protein sequence ID" value="CAB3750381.1"/>
    <property type="molecule type" value="Genomic_DNA"/>
</dbReference>
<reference evidence="1 2" key="1">
    <citation type="submission" date="2020-04" db="EMBL/GenBank/DDBJ databases">
        <authorList>
            <person name="De Canck E."/>
        </authorList>
    </citation>
    <scope>NUCLEOTIDE SEQUENCE [LARGE SCALE GENOMIC DNA]</scope>
    <source>
        <strain evidence="1 2">LMG 29660</strain>
    </source>
</reference>
<proteinExistence type="predicted"/>